<feature type="signal peptide" evidence="1">
    <location>
        <begin position="1"/>
        <end position="27"/>
    </location>
</feature>
<keyword evidence="3" id="KW-1185">Reference proteome</keyword>
<keyword evidence="1" id="KW-0732">Signal</keyword>
<sequence>MRAFRFLPAVALAVATAVIGLATVVPASATSSRVDLNVLVVTDGNPWVEGIRQQLSAEGVPTTVIDLTSSGRATITAGFLADTLADGTPHGHFEGVVLPNDAPTQLSAAELSTLSGYEQTYQVRQVDAYVWPGANTGLSAPTWSGSLDATTATASASARADAFRYLNGPVAFEGTAGGNGSYGYLPTPLPDDPATGSHFEPFLTETIPGTTTQGTLAGVYTSGGRQQLVLTFAYNYYQQQFRLLAHGIVDWVTKGVHLGYWRNYFSAHIDDLFNANSRWSQVGNCTPGEGDCVGTVPATTPIRMTPADVTATVAWEQQNNYTLDFLFNGGPSLDYAAANGGTDPLTTALLANKNSFMWLNHTYQHPFLGCVQNFTVIPWKCQTDSTGAIQYVDQGTVNSQIQQNIQFGQANGLPFRPGELIAGEHSGTVMLPQQPYDNPNFLAALTQNNIQWLGVDASRETGQRQIASALGVPRHPVNVFYNVSTQSDEVSEYNWLYTSKANGGSGNCEANPTTTTCITPLDLTTGWANYVLPLQVKITLGYVLGNDPRPFFMHQSNLTDDRLALQTLTNILATYRGWYTADTPMVNQTLTDAGTTLQQQTAWRQTQTAGTVSGYVQGGVVTVQGPAGTTVPVTVPAGTTVTGGAAFGSVYGGEQSAFTTLGTAPTSLTVASALFGTAPSAGATPSSGIALASYSIGSPHEVHRKGNAVTVTDPFGTHVLPKLAGKPDEELHIGSTHHHPYRTPVAQTKK</sequence>
<gene>
    <name evidence="2" type="ORF">O1G21_04945</name>
</gene>
<dbReference type="RefSeq" id="WP_270141103.1">
    <property type="nucleotide sequence ID" value="NZ_CP115450.1"/>
</dbReference>
<feature type="chain" id="PRO_5045465847" evidence="1">
    <location>
        <begin position="28"/>
        <end position="750"/>
    </location>
</feature>
<evidence type="ECO:0000313" key="2">
    <source>
        <dbReference type="EMBL" id="WBP85268.1"/>
    </source>
</evidence>
<reference evidence="3" key="1">
    <citation type="submission" date="2022-12" db="EMBL/GenBank/DDBJ databases">
        <authorList>
            <person name="Mo P."/>
        </authorList>
    </citation>
    <scope>NUCLEOTIDE SEQUENCE [LARGE SCALE GENOMIC DNA]</scope>
    <source>
        <strain evidence="3">HUAS 3-15</strain>
    </source>
</reference>
<dbReference type="EMBL" id="CP115450">
    <property type="protein sequence ID" value="WBP85268.1"/>
    <property type="molecule type" value="Genomic_DNA"/>
</dbReference>
<dbReference type="Proteomes" id="UP001212821">
    <property type="component" value="Chromosome"/>
</dbReference>
<evidence type="ECO:0000256" key="1">
    <source>
        <dbReference type="SAM" id="SignalP"/>
    </source>
</evidence>
<organism evidence="2 3">
    <name type="scientific">Kitasatospora cathayae</name>
    <dbReference type="NCBI Taxonomy" id="3004092"/>
    <lineage>
        <taxon>Bacteria</taxon>
        <taxon>Bacillati</taxon>
        <taxon>Actinomycetota</taxon>
        <taxon>Actinomycetes</taxon>
        <taxon>Kitasatosporales</taxon>
        <taxon>Streptomycetaceae</taxon>
        <taxon>Kitasatospora</taxon>
    </lineage>
</organism>
<proteinExistence type="predicted"/>
<evidence type="ECO:0000313" key="3">
    <source>
        <dbReference type="Proteomes" id="UP001212821"/>
    </source>
</evidence>
<name>A0ABY7PXV9_9ACTN</name>
<accession>A0ABY7PXV9</accession>
<protein>
    <submittedName>
        <fullName evidence="2">Uncharacterized protein</fullName>
    </submittedName>
</protein>